<dbReference type="SUPFAM" id="SSF49562">
    <property type="entry name" value="C2 domain (Calcium/lipid-binding domain, CaLB)"/>
    <property type="match status" value="1"/>
</dbReference>
<dbReference type="InterPro" id="IPR035892">
    <property type="entry name" value="C2_domain_sf"/>
</dbReference>
<dbReference type="GO" id="GO:0010828">
    <property type="term" value="P:positive regulation of D-glucose transmembrane transport"/>
    <property type="evidence" value="ECO:0007669"/>
    <property type="project" value="TreeGrafter"/>
</dbReference>
<accession>A0AAN8G5M2</accession>
<dbReference type="GO" id="GO:0005886">
    <property type="term" value="C:plasma membrane"/>
    <property type="evidence" value="ECO:0007669"/>
    <property type="project" value="TreeGrafter"/>
</dbReference>
<keyword evidence="4" id="KW-1185">Reference proteome</keyword>
<organism evidence="3 4">
    <name type="scientific">Trichostrongylus colubriformis</name>
    <name type="common">Black scour worm</name>
    <dbReference type="NCBI Taxonomy" id="6319"/>
    <lineage>
        <taxon>Eukaryota</taxon>
        <taxon>Metazoa</taxon>
        <taxon>Ecdysozoa</taxon>
        <taxon>Nematoda</taxon>
        <taxon>Chromadorea</taxon>
        <taxon>Rhabditida</taxon>
        <taxon>Rhabditina</taxon>
        <taxon>Rhabditomorpha</taxon>
        <taxon>Strongyloidea</taxon>
        <taxon>Trichostrongylidae</taxon>
        <taxon>Trichostrongylus</taxon>
    </lineage>
</organism>
<dbReference type="PANTHER" id="PTHR37412:SF2">
    <property type="entry name" value="C2 DOMAIN-CONTAINING PROTEIN 5"/>
    <property type="match status" value="1"/>
</dbReference>
<dbReference type="Gene3D" id="2.60.40.150">
    <property type="entry name" value="C2 domain"/>
    <property type="match status" value="1"/>
</dbReference>
<dbReference type="Pfam" id="PF00168">
    <property type="entry name" value="C2"/>
    <property type="match status" value="1"/>
</dbReference>
<protein>
    <recommendedName>
        <fullName evidence="1">C2 domain-containing protein</fullName>
    </recommendedName>
</protein>
<evidence type="ECO:0000313" key="4">
    <source>
        <dbReference type="Proteomes" id="UP001331761"/>
    </source>
</evidence>
<dbReference type="InterPro" id="IPR000008">
    <property type="entry name" value="C2_dom"/>
</dbReference>
<dbReference type="GO" id="GO:0031340">
    <property type="term" value="P:positive regulation of vesicle fusion"/>
    <property type="evidence" value="ECO:0007669"/>
    <property type="project" value="TreeGrafter"/>
</dbReference>
<dbReference type="GO" id="GO:0065002">
    <property type="term" value="P:intracellular protein transmembrane transport"/>
    <property type="evidence" value="ECO:0007669"/>
    <property type="project" value="TreeGrafter"/>
</dbReference>
<comment type="caution">
    <text evidence="3">The sequence shown here is derived from an EMBL/GenBank/DDBJ whole genome shotgun (WGS) entry which is preliminary data.</text>
</comment>
<dbReference type="Proteomes" id="UP001331761">
    <property type="component" value="Unassembled WGS sequence"/>
</dbReference>
<gene>
    <name evidence="3" type="ORF">GCK32_012456</name>
    <name evidence="2" type="ORF">GCK32_013278</name>
</gene>
<evidence type="ECO:0000313" key="3">
    <source>
        <dbReference type="EMBL" id="KAK5984145.1"/>
    </source>
</evidence>
<evidence type="ECO:0000313" key="2">
    <source>
        <dbReference type="EMBL" id="KAK5976816.1"/>
    </source>
</evidence>
<dbReference type="EMBL" id="WIXE01011345">
    <property type="protein sequence ID" value="KAK5976816.1"/>
    <property type="molecule type" value="Genomic_DNA"/>
</dbReference>
<dbReference type="AlphaFoldDB" id="A0AAN8G5M2"/>
<sequence>MLVPVCCDRLPVRLEVAVISAKGLPVMNKSITSTDAFVEVRFADEVQKTEVVTSLSPHWNSDFFPFDTDEKQLSECWVQFSEMASHLTVVERRKYCEQ</sequence>
<reference evidence="3 4" key="1">
    <citation type="submission" date="2019-10" db="EMBL/GenBank/DDBJ databases">
        <title>Assembly and Annotation for the nematode Trichostrongylus colubriformis.</title>
        <authorList>
            <person name="Martin J."/>
        </authorList>
    </citation>
    <scope>NUCLEOTIDE SEQUENCE [LARGE SCALE GENOMIC DNA]</scope>
    <source>
        <strain evidence="3">G859</strain>
        <tissue evidence="3">Whole worm</tissue>
    </source>
</reference>
<evidence type="ECO:0000259" key="1">
    <source>
        <dbReference type="Pfam" id="PF00168"/>
    </source>
</evidence>
<name>A0AAN8G5M2_TRICO</name>
<dbReference type="GO" id="GO:0005544">
    <property type="term" value="F:calcium-dependent phospholipid binding"/>
    <property type="evidence" value="ECO:0007669"/>
    <property type="project" value="InterPro"/>
</dbReference>
<dbReference type="GO" id="GO:0072659">
    <property type="term" value="P:protein localization to plasma membrane"/>
    <property type="evidence" value="ECO:0007669"/>
    <property type="project" value="TreeGrafter"/>
</dbReference>
<dbReference type="GO" id="GO:0005509">
    <property type="term" value="F:calcium ion binding"/>
    <property type="evidence" value="ECO:0007669"/>
    <property type="project" value="TreeGrafter"/>
</dbReference>
<dbReference type="GO" id="GO:0090314">
    <property type="term" value="P:positive regulation of protein targeting to membrane"/>
    <property type="evidence" value="ECO:0007669"/>
    <property type="project" value="TreeGrafter"/>
</dbReference>
<dbReference type="InterPro" id="IPR038983">
    <property type="entry name" value="C2CD5"/>
</dbReference>
<proteinExistence type="predicted"/>
<dbReference type="EMBL" id="WIXE01003215">
    <property type="protein sequence ID" value="KAK5984145.1"/>
    <property type="molecule type" value="Genomic_DNA"/>
</dbReference>
<feature type="domain" description="C2" evidence="1">
    <location>
        <begin position="13"/>
        <end position="64"/>
    </location>
</feature>
<dbReference type="PANTHER" id="PTHR37412">
    <property type="entry name" value="C2 DOMAIN-CONTAINING PROTEIN 5"/>
    <property type="match status" value="1"/>
</dbReference>